<dbReference type="InterPro" id="IPR000819">
    <property type="entry name" value="Peptidase_M17_C"/>
</dbReference>
<evidence type="ECO:0000259" key="6">
    <source>
        <dbReference type="PROSITE" id="PS00631"/>
    </source>
</evidence>
<evidence type="ECO:0000313" key="8">
    <source>
        <dbReference type="Proteomes" id="UP000076400"/>
    </source>
</evidence>
<keyword evidence="2" id="KW-0031">Aminopeptidase</keyword>
<dbReference type="Pfam" id="PF21337">
    <property type="entry name" value="Peptidase_M17_N_1"/>
    <property type="match status" value="1"/>
</dbReference>
<evidence type="ECO:0000256" key="1">
    <source>
        <dbReference type="ARBA" id="ARBA00009528"/>
    </source>
</evidence>
<dbReference type="Proteomes" id="UP000076400">
    <property type="component" value="Unassembled WGS sequence"/>
</dbReference>
<protein>
    <submittedName>
        <fullName evidence="7">Cytochrome C oxidase subunit II</fullName>
    </submittedName>
</protein>
<keyword evidence="3" id="KW-0645">Protease</keyword>
<dbReference type="CDD" id="cd00433">
    <property type="entry name" value="Peptidase_M17"/>
    <property type="match status" value="1"/>
</dbReference>
<accession>A0A154W407</accession>
<dbReference type="PANTHER" id="PTHR11963:SF20">
    <property type="entry name" value="PEPTIDASE B"/>
    <property type="match status" value="1"/>
</dbReference>
<dbReference type="SUPFAM" id="SSF53187">
    <property type="entry name" value="Zn-dependent exopeptidases"/>
    <property type="match status" value="1"/>
</dbReference>
<gene>
    <name evidence="7" type="ORF">AUP43_08615</name>
</gene>
<dbReference type="GO" id="GO:0006508">
    <property type="term" value="P:proteolysis"/>
    <property type="evidence" value="ECO:0007669"/>
    <property type="project" value="UniProtKB-KW"/>
</dbReference>
<evidence type="ECO:0000256" key="4">
    <source>
        <dbReference type="ARBA" id="ARBA00022801"/>
    </source>
</evidence>
<dbReference type="Gene3D" id="3.40.630.10">
    <property type="entry name" value="Zn peptidases"/>
    <property type="match status" value="1"/>
</dbReference>
<dbReference type="Pfam" id="PF00883">
    <property type="entry name" value="Peptidase_M17"/>
    <property type="match status" value="1"/>
</dbReference>
<evidence type="ECO:0000256" key="2">
    <source>
        <dbReference type="ARBA" id="ARBA00022438"/>
    </source>
</evidence>
<keyword evidence="4" id="KW-0378">Hydrolase</keyword>
<keyword evidence="5" id="KW-0464">Manganese</keyword>
<dbReference type="AlphaFoldDB" id="A0A154W407"/>
<dbReference type="GO" id="GO:0030145">
    <property type="term" value="F:manganese ion binding"/>
    <property type="evidence" value="ECO:0007669"/>
    <property type="project" value="InterPro"/>
</dbReference>
<comment type="similarity">
    <text evidence="1">Belongs to the peptidase M17 family.</text>
</comment>
<reference evidence="7 8" key="1">
    <citation type="submission" date="2015-12" db="EMBL/GenBank/DDBJ databases">
        <title>Genome sequence of Oceanibaculum pacificum MCCC 1A02656.</title>
        <authorList>
            <person name="Lu L."/>
            <person name="Lai Q."/>
            <person name="Shao Z."/>
            <person name="Qian P."/>
        </authorList>
    </citation>
    <scope>NUCLEOTIDE SEQUENCE [LARGE SCALE GENOMIC DNA]</scope>
    <source>
        <strain evidence="7 8">MCCC 1A02656</strain>
    </source>
</reference>
<keyword evidence="8" id="KW-1185">Reference proteome</keyword>
<evidence type="ECO:0000313" key="7">
    <source>
        <dbReference type="EMBL" id="KZD08266.1"/>
    </source>
</evidence>
<dbReference type="GO" id="GO:0005737">
    <property type="term" value="C:cytoplasm"/>
    <property type="evidence" value="ECO:0007669"/>
    <property type="project" value="InterPro"/>
</dbReference>
<sequence length="461" mass="49170">MSQSAFANRANAGTVTLIPVRQRDLTQWLAEQPAGRRAWVAATGFKGEAGEICFLPTDGKDDAAPQVLIGVEADWGVWSVAGLPDRLPAGRYRLEAAFTPSEANRVALGWALGCYRFTRYRKDERVRPTLVWPAGADKAEVESMAAAIAMVRDLINTPAGDLGPAELADAAAGLAKAAKSKAKVIVGDDLLKQNYPGIHTVGRAAAQAPRLIDFTWGDKKHPKVTLVGKGVCFDTGGLDLKPSGGMLLMKKDMGGAAQTLGLARMIMEAGLKVRLRVLIPAVENAVSGNAFHPMDIIRMRNGLTVEVGNTDAEGRLILADALVEADSEKPELLLDFATLTGAARVALGPDLPALFSNDDRLAADILAAGEAEGDPCWRLPLYQPYKRMLKAKIADTSSTGSGGFAGSVTAALFLQNFVSDTTRWAHFDVYSWNPSDRPGRPEGGEAQAIRAVFAYLKGQYA</sequence>
<evidence type="ECO:0000256" key="5">
    <source>
        <dbReference type="ARBA" id="ARBA00023211"/>
    </source>
</evidence>
<dbReference type="GO" id="GO:0070006">
    <property type="term" value="F:metalloaminopeptidase activity"/>
    <property type="evidence" value="ECO:0007669"/>
    <property type="project" value="InterPro"/>
</dbReference>
<dbReference type="RefSeq" id="WP_067555921.1">
    <property type="nucleotide sequence ID" value="NZ_LPXN01000106.1"/>
</dbReference>
<proteinExistence type="inferred from homology"/>
<dbReference type="InterPro" id="IPR048816">
    <property type="entry name" value="Peptidase_M17_N_1"/>
</dbReference>
<dbReference type="OrthoDB" id="9809354at2"/>
<dbReference type="Gene3D" id="3.40.220.10">
    <property type="entry name" value="Leucine Aminopeptidase, subunit E, domain 1"/>
    <property type="match status" value="1"/>
</dbReference>
<organism evidence="7 8">
    <name type="scientific">Oceanibaculum pacificum</name>
    <dbReference type="NCBI Taxonomy" id="580166"/>
    <lineage>
        <taxon>Bacteria</taxon>
        <taxon>Pseudomonadati</taxon>
        <taxon>Pseudomonadota</taxon>
        <taxon>Alphaproteobacteria</taxon>
        <taxon>Rhodospirillales</taxon>
        <taxon>Oceanibaculaceae</taxon>
        <taxon>Oceanibaculum</taxon>
    </lineage>
</organism>
<dbReference type="PRINTS" id="PR00481">
    <property type="entry name" value="LAMNOPPTDASE"/>
</dbReference>
<feature type="domain" description="Cytosol aminopeptidase" evidence="6">
    <location>
        <begin position="309"/>
        <end position="316"/>
    </location>
</feature>
<dbReference type="EMBL" id="LPXN01000106">
    <property type="protein sequence ID" value="KZD08266.1"/>
    <property type="molecule type" value="Genomic_DNA"/>
</dbReference>
<dbReference type="PROSITE" id="PS00631">
    <property type="entry name" value="CYTOSOL_AP"/>
    <property type="match status" value="1"/>
</dbReference>
<dbReference type="SUPFAM" id="SSF52949">
    <property type="entry name" value="Macro domain-like"/>
    <property type="match status" value="1"/>
</dbReference>
<dbReference type="InterPro" id="IPR043472">
    <property type="entry name" value="Macro_dom-like"/>
</dbReference>
<evidence type="ECO:0000256" key="3">
    <source>
        <dbReference type="ARBA" id="ARBA00022670"/>
    </source>
</evidence>
<dbReference type="InterPro" id="IPR011356">
    <property type="entry name" value="Leucine_aapep/pepB"/>
</dbReference>
<dbReference type="PANTHER" id="PTHR11963">
    <property type="entry name" value="LEUCINE AMINOPEPTIDASE-RELATED"/>
    <property type="match status" value="1"/>
</dbReference>
<name>A0A154W407_9PROT</name>
<dbReference type="STRING" id="580166.AUP43_08615"/>
<comment type="caution">
    <text evidence="7">The sequence shown here is derived from an EMBL/GenBank/DDBJ whole genome shotgun (WGS) entry which is preliminary data.</text>
</comment>